<gene>
    <name evidence="3" type="ORF">C6P45_002594</name>
</gene>
<name>A0A9P6WCJ2_MAUEX</name>
<reference evidence="3 4" key="1">
    <citation type="submission" date="2020-11" db="EMBL/GenBank/DDBJ databases">
        <title>Kefir isolates.</title>
        <authorList>
            <person name="Marcisauskas S."/>
            <person name="Kim Y."/>
            <person name="Blasche S."/>
        </authorList>
    </citation>
    <scope>NUCLEOTIDE SEQUENCE [LARGE SCALE GENOMIC DNA]</scope>
    <source>
        <strain evidence="3 4">OG2</strain>
    </source>
</reference>
<sequence>MKRFFTTTIKKQTNINKISSSKQFFKNLPKVPMTKYLARDELSKDMLYSGYRPIMYPVKENPLFRNDRNLIINSMPRDNEEQIANTRNMDPTSNEIRNDYLFGKDNCGGISTCGVNGIWKYSPTIQTNQLPLNIWNSSCMMMQIYKEWANIPTDVVRNLKPFDKGMLQKR</sequence>
<accession>A0A9P6WCJ2</accession>
<dbReference type="Pfam" id="PF08692">
    <property type="entry name" value="Pet20"/>
    <property type="match status" value="1"/>
</dbReference>
<evidence type="ECO:0000256" key="1">
    <source>
        <dbReference type="ARBA" id="ARBA00004173"/>
    </source>
</evidence>
<protein>
    <submittedName>
        <fullName evidence="3">Uncharacterized protein</fullName>
    </submittedName>
</protein>
<dbReference type="Proteomes" id="UP000750334">
    <property type="component" value="Unassembled WGS sequence"/>
</dbReference>
<evidence type="ECO:0000313" key="3">
    <source>
        <dbReference type="EMBL" id="KAG0670284.1"/>
    </source>
</evidence>
<dbReference type="InterPro" id="IPR014804">
    <property type="entry name" value="Pet20-like"/>
</dbReference>
<organism evidence="3 4">
    <name type="scientific">Maudiozyma exigua</name>
    <name type="common">Yeast</name>
    <name type="synonym">Kazachstania exigua</name>
    <dbReference type="NCBI Taxonomy" id="34358"/>
    <lineage>
        <taxon>Eukaryota</taxon>
        <taxon>Fungi</taxon>
        <taxon>Dikarya</taxon>
        <taxon>Ascomycota</taxon>
        <taxon>Saccharomycotina</taxon>
        <taxon>Saccharomycetes</taxon>
        <taxon>Saccharomycetales</taxon>
        <taxon>Saccharomycetaceae</taxon>
        <taxon>Maudiozyma</taxon>
    </lineage>
</organism>
<comment type="caution">
    <text evidence="3">The sequence shown here is derived from an EMBL/GenBank/DDBJ whole genome shotgun (WGS) entry which is preliminary data.</text>
</comment>
<keyword evidence="2" id="KW-0496">Mitochondrion</keyword>
<keyword evidence="4" id="KW-1185">Reference proteome</keyword>
<dbReference type="EMBL" id="PUHR01000025">
    <property type="protein sequence ID" value="KAG0670284.1"/>
    <property type="molecule type" value="Genomic_DNA"/>
</dbReference>
<evidence type="ECO:0000313" key="4">
    <source>
        <dbReference type="Proteomes" id="UP000750334"/>
    </source>
</evidence>
<dbReference type="GO" id="GO:0005739">
    <property type="term" value="C:mitochondrion"/>
    <property type="evidence" value="ECO:0007669"/>
    <property type="project" value="UniProtKB-SubCell"/>
</dbReference>
<evidence type="ECO:0000256" key="2">
    <source>
        <dbReference type="ARBA" id="ARBA00023128"/>
    </source>
</evidence>
<comment type="subcellular location">
    <subcellularLocation>
        <location evidence="1">Mitochondrion</location>
    </subcellularLocation>
</comment>
<dbReference type="AlphaFoldDB" id="A0A9P6WCJ2"/>
<dbReference type="OrthoDB" id="3992052at2759"/>
<proteinExistence type="predicted"/>